<dbReference type="InterPro" id="IPR049900">
    <property type="entry name" value="PKS_mFAS_DH"/>
</dbReference>
<organism evidence="10 11">
    <name type="scientific">Oidiodendron maius (strain Zn)</name>
    <dbReference type="NCBI Taxonomy" id="913774"/>
    <lineage>
        <taxon>Eukaryota</taxon>
        <taxon>Fungi</taxon>
        <taxon>Dikarya</taxon>
        <taxon>Ascomycota</taxon>
        <taxon>Pezizomycotina</taxon>
        <taxon>Leotiomycetes</taxon>
        <taxon>Leotiomycetes incertae sedis</taxon>
        <taxon>Myxotrichaceae</taxon>
        <taxon>Oidiodendron</taxon>
    </lineage>
</organism>
<dbReference type="SMART" id="SM00829">
    <property type="entry name" value="PKS_ER"/>
    <property type="match status" value="1"/>
</dbReference>
<dbReference type="Pfam" id="PF00109">
    <property type="entry name" value="ketoacyl-synt"/>
    <property type="match status" value="1"/>
</dbReference>
<dbReference type="InterPro" id="IPR020807">
    <property type="entry name" value="PKS_DH"/>
</dbReference>
<dbReference type="Gene3D" id="3.10.129.110">
    <property type="entry name" value="Polyketide synthase dehydratase"/>
    <property type="match status" value="1"/>
</dbReference>
<dbReference type="InterPro" id="IPR020806">
    <property type="entry name" value="PKS_PP-bd"/>
</dbReference>
<dbReference type="Gene3D" id="3.90.180.10">
    <property type="entry name" value="Medium-chain alcohol dehydrogenases, catalytic domain"/>
    <property type="match status" value="1"/>
</dbReference>
<feature type="domain" description="Ketosynthase family 3 (KS3)" evidence="8">
    <location>
        <begin position="9"/>
        <end position="433"/>
    </location>
</feature>
<dbReference type="InterPro" id="IPR057326">
    <property type="entry name" value="KR_dom"/>
</dbReference>
<dbReference type="PROSITE" id="PS00059">
    <property type="entry name" value="ADH_ZINC"/>
    <property type="match status" value="1"/>
</dbReference>
<dbReference type="GO" id="GO:0030639">
    <property type="term" value="P:polyketide biosynthetic process"/>
    <property type="evidence" value="ECO:0007669"/>
    <property type="project" value="UniProtKB-ARBA"/>
</dbReference>
<dbReference type="Gene3D" id="3.40.47.10">
    <property type="match status" value="1"/>
</dbReference>
<dbReference type="SMART" id="SM00825">
    <property type="entry name" value="PKS_KS"/>
    <property type="match status" value="1"/>
</dbReference>
<keyword evidence="5" id="KW-0511">Multifunctional enzyme</keyword>
<evidence type="ECO:0000259" key="8">
    <source>
        <dbReference type="PROSITE" id="PS52004"/>
    </source>
</evidence>
<dbReference type="InterPro" id="IPR013154">
    <property type="entry name" value="ADH-like_N"/>
</dbReference>
<evidence type="ECO:0000256" key="6">
    <source>
        <dbReference type="PROSITE-ProRule" id="PRU01363"/>
    </source>
</evidence>
<dbReference type="InterPro" id="IPR020843">
    <property type="entry name" value="ER"/>
</dbReference>
<evidence type="ECO:0000259" key="9">
    <source>
        <dbReference type="PROSITE" id="PS52019"/>
    </source>
</evidence>
<dbReference type="PANTHER" id="PTHR43775:SF29">
    <property type="entry name" value="ASPERFURANONE POLYKETIDE SYNTHASE AFOG-RELATED"/>
    <property type="match status" value="1"/>
</dbReference>
<dbReference type="InterPro" id="IPR049551">
    <property type="entry name" value="PKS_DH_C"/>
</dbReference>
<dbReference type="PROSITE" id="PS52019">
    <property type="entry name" value="PKS_MFAS_DH"/>
    <property type="match status" value="1"/>
</dbReference>
<evidence type="ECO:0000256" key="3">
    <source>
        <dbReference type="ARBA" id="ARBA00022679"/>
    </source>
</evidence>
<dbReference type="PROSITE" id="PS52004">
    <property type="entry name" value="KS3_2"/>
    <property type="match status" value="1"/>
</dbReference>
<dbReference type="SUPFAM" id="SSF53901">
    <property type="entry name" value="Thiolase-like"/>
    <property type="match status" value="1"/>
</dbReference>
<dbReference type="InterPro" id="IPR016039">
    <property type="entry name" value="Thiolase-like"/>
</dbReference>
<keyword evidence="11" id="KW-1185">Reference proteome</keyword>
<dbReference type="InterPro" id="IPR036291">
    <property type="entry name" value="NAD(P)-bd_dom_sf"/>
</dbReference>
<dbReference type="GO" id="GO:1901336">
    <property type="term" value="P:lactone biosynthetic process"/>
    <property type="evidence" value="ECO:0007669"/>
    <property type="project" value="UniProtKB-ARBA"/>
</dbReference>
<dbReference type="InterPro" id="IPR014030">
    <property type="entry name" value="Ketoacyl_synth_N"/>
</dbReference>
<dbReference type="GO" id="GO:0016491">
    <property type="term" value="F:oxidoreductase activity"/>
    <property type="evidence" value="ECO:0007669"/>
    <property type="project" value="UniProtKB-KW"/>
</dbReference>
<dbReference type="SUPFAM" id="SSF51735">
    <property type="entry name" value="NAD(P)-binding Rossmann-fold domains"/>
    <property type="match status" value="2"/>
</dbReference>
<dbReference type="SMART" id="SM00826">
    <property type="entry name" value="PKS_DH"/>
    <property type="match status" value="1"/>
</dbReference>
<dbReference type="GO" id="GO:0006633">
    <property type="term" value="P:fatty acid biosynthetic process"/>
    <property type="evidence" value="ECO:0007669"/>
    <property type="project" value="TreeGrafter"/>
</dbReference>
<dbReference type="InterPro" id="IPR006162">
    <property type="entry name" value="Ppantetheine_attach_site"/>
</dbReference>
<dbReference type="Gene3D" id="1.10.1200.10">
    <property type="entry name" value="ACP-like"/>
    <property type="match status" value="1"/>
</dbReference>
<dbReference type="Pfam" id="PF21089">
    <property type="entry name" value="PKS_DH_N"/>
    <property type="match status" value="1"/>
</dbReference>
<evidence type="ECO:0000313" key="10">
    <source>
        <dbReference type="EMBL" id="KIM94486.1"/>
    </source>
</evidence>
<dbReference type="Gene3D" id="3.40.366.10">
    <property type="entry name" value="Malonyl-Coenzyme A Acyl Carrier Protein, domain 2"/>
    <property type="match status" value="1"/>
</dbReference>
<keyword evidence="1" id="KW-0596">Phosphopantetheine</keyword>
<evidence type="ECO:0000256" key="2">
    <source>
        <dbReference type="ARBA" id="ARBA00022553"/>
    </source>
</evidence>
<dbReference type="InterPro" id="IPR020841">
    <property type="entry name" value="PKS_Beta-ketoAc_synthase_dom"/>
</dbReference>
<dbReference type="InterPro" id="IPR049552">
    <property type="entry name" value="PKS_DH_N"/>
</dbReference>
<dbReference type="EMBL" id="KN832890">
    <property type="protein sequence ID" value="KIM94486.1"/>
    <property type="molecule type" value="Genomic_DNA"/>
</dbReference>
<dbReference type="InterPro" id="IPR013968">
    <property type="entry name" value="PKS_KR"/>
</dbReference>
<dbReference type="InterPro" id="IPR014043">
    <property type="entry name" value="Acyl_transferase_dom"/>
</dbReference>
<protein>
    <submittedName>
        <fullName evidence="10">Uncharacterized protein</fullName>
    </submittedName>
</protein>
<dbReference type="SMART" id="SM00822">
    <property type="entry name" value="PKS_KR"/>
    <property type="match status" value="1"/>
</dbReference>
<dbReference type="SUPFAM" id="SSF52151">
    <property type="entry name" value="FabD/lysophospholipase-like"/>
    <property type="match status" value="1"/>
</dbReference>
<dbReference type="STRING" id="913774.A0A0C3GVZ4"/>
<reference evidence="11" key="2">
    <citation type="submission" date="2015-01" db="EMBL/GenBank/DDBJ databases">
        <title>Evolutionary Origins and Diversification of the Mycorrhizal Mutualists.</title>
        <authorList>
            <consortium name="DOE Joint Genome Institute"/>
            <consortium name="Mycorrhizal Genomics Consortium"/>
            <person name="Kohler A."/>
            <person name="Kuo A."/>
            <person name="Nagy L.G."/>
            <person name="Floudas D."/>
            <person name="Copeland A."/>
            <person name="Barry K.W."/>
            <person name="Cichocki N."/>
            <person name="Veneault-Fourrey C."/>
            <person name="LaButti K."/>
            <person name="Lindquist E.A."/>
            <person name="Lipzen A."/>
            <person name="Lundell T."/>
            <person name="Morin E."/>
            <person name="Murat C."/>
            <person name="Riley R."/>
            <person name="Ohm R."/>
            <person name="Sun H."/>
            <person name="Tunlid A."/>
            <person name="Henrissat B."/>
            <person name="Grigoriev I.V."/>
            <person name="Hibbett D.S."/>
            <person name="Martin F."/>
        </authorList>
    </citation>
    <scope>NUCLEOTIDE SEQUENCE [LARGE SCALE GENOMIC DNA]</scope>
    <source>
        <strain evidence="11">Zn</strain>
    </source>
</reference>
<sequence length="2369" mass="255503">MPSAKMANDIPIAVVGLACRFPGDASTPSKFWDMLKEGRDAYSPTSSRWNSDAFYHPNSSRTNVLPTKGGHFLKEDPYVYDAAFFNITATEAVALDPKQRIAMEVTYEALENANFSLQDIWGTQTTCYIGSTVSDYRDALIRDFMQNPKYHLLGTGEEMISNRISHFLNIHGPSATVTTACSSSLIATHMAVQSIKSGEADMAITGGVGLILTPDYTTHLANLSFLNPAGQSRAFDESAGGYGRGEGCGIIVLKRLDKALADGDSIRAVIRATGANSDGYTQGVTMPSLEAQAALIKHVYESHGLDFGSTQYVEAHGTGTKAGDPIEAEAIYSTIGKGASRKGKLWMGSLKPNIGHLEPAAGVASIIKSVLALEHGLIPPNVHFNKPNPAIPFDEWNMAVPTQLTPWPVAHTKRASINGFGMGGTNGHVVLEAFNPTPVANGTLKLLNGSHPVAKPHSRTRLFAFSSHDQAGFKRNAAALVEHLTRLGPAASRPEYLANLAHTLSGARSRLSWRATCVADSAPELRDYLTTRPGEGASRDASSSTSPKRIGFVFTGQGAQWARMGVEMLDRPVFGASVAKSAQFLRDMGCTWDPVAELLKSQEDGSRLSQPEISQPICSVLQIALVDELRAWGVTPSRVVGHSSGEIAAAYSIGALSHRDAIAAAYFRGVAATKLRTEAPGLKLGMMAVGCSREEADALIVQSKLNTGGKATVACVNSPSSVTLSGQVDSLEQLRAVLDERKVFARRLKVEMAYHSTHMNRVMDHYLSTIADIEPLPAYEDQGTMVSSVTGFEISPEALGPYYWVRNLVSPVLFSDAVKELVSPDDGDGNTVDLLIEVGPHSALGGPVEQILSHHGIEEIGYESVLTRGKDALKTSLQLASKLFLAGVPLSLAQVNGDLHARQLTDLPPYQWNHSKAFRHETRIQRELMTRRFPNKSLLGTHNAMMDETQHVWRNFIRLNDEPWIRGHTIGSTVLLPAAGMVSMALGAAQQLAEPEKTLRALRLREVSFFAAMALPEESATEVITTLRPHLVATSGSTSATWWEFTISSCVGVDQLRDNCRGLIAIEYKESTSAQMAHENAELEAARIADFHRIVKESPETLSKADFYAQCAKISWNYGELFQGIEKVHLGDGQTAYDVKLVDIGETYSRGLERPFLIHGAALDAIIHGALGGTYRNNSFQQDKPLLPTYIGELEISLDIPDDVGYVLPTSCVSKKLGFNALSANIVSFDDAVSRTFLSMTDFRLTELGNDDKQDDDNIEVDPAEIASEIRWNYALEVIKPDELAKVVSAVNQEDRLLHLLIHDNPAATVIELVLDNEALTRATVPRLPKGTILPSRVKYAVAAGINADLDKSSLFGDTFSLGGVDEPLPTDITAADLLVVPQSVGALEDLDKLLARLAGLGKPNAAAILAVDSKAAPALESKGFRRVFGVDGAALYKQQLEHTNGVNGVNGVAPSMREFVIIEPSAPSSAVKSFSSALQKAFGEECHKSVATAWADLSIQGADEAEGKTFISLVELETPLLDNLSEPDFDKVKKLVSNCERLLWVTGGHSPSMAVVDGLSRTARNENASLKFQVLHLLSNLDTALRHGPSLAVRLATSSTKDDEFRERDGLLKVSRFFNSVAGNEAVRYCLEDSVRVQTLKDNDTPEALRLTIGKPGLLDSLAFIHDERFDAPLGEMEIEVDVRATGVNFKDVMASMGLVEVSLIGHEASGTVVAMGSKATERFELGDRVVVSGEGMHATRLRSDHRLAMKIPDSMSFEEAAVLPTVHATAYHALVNVAKLRPGQSVLIHAAAGGVGQAALQLAKYLGLVAYVTVGSEDKRDLVMDKYGVPAAHIFNSRDASFVKAVKRVTGGRGVDCVLNSLSGELLRASWECVAMFGTFVEIGLRDITNNMRLDMRPFIKCTTFAFINLTNFFDDHKDIASQILQDTFDLVHKGVLYAPSPLTAYPVGEIETAFRTMQRGKHRGKLALSYPEGAQAKVYRRAKDALKLDPSATYLIVGGLGGLGRSLAREFVACGAQNIAFLSRSGAASTEARLVIEELSARGAKVKAYRADVADETSFLAAMDQCSSELPPIRGVVQMAMVLRDSVLENMSYADWTVPLRPKVQGTWNLHRFFDQSRPLDFFIACSSVSGVCGNAGQAQYAAGNTYQDALAQHRRVRGLKAVAVNLGIMRDVGAIAETAGVGNNLSQWEDVIGIREPAFHALIKSLIIRQRDGDVCPAQVCTGLGSADLITAHGLALPYYFADPRLGPLAVTSVATQASTGDQGATASLPSRLAEASGPEQAGVVILDALAHKIADMLQIPASEVDSSRPMYRYGVDSLVALEVRNWITRELKANIALLEILAAVPMAALAVKIAEKSKLVVGSE</sequence>
<dbReference type="InterPro" id="IPR002328">
    <property type="entry name" value="ADH_Zn_CS"/>
</dbReference>
<reference evidence="10 11" key="1">
    <citation type="submission" date="2014-04" db="EMBL/GenBank/DDBJ databases">
        <authorList>
            <consortium name="DOE Joint Genome Institute"/>
            <person name="Kuo A."/>
            <person name="Martino E."/>
            <person name="Perotto S."/>
            <person name="Kohler A."/>
            <person name="Nagy L.G."/>
            <person name="Floudas D."/>
            <person name="Copeland A."/>
            <person name="Barry K.W."/>
            <person name="Cichocki N."/>
            <person name="Veneault-Fourrey C."/>
            <person name="LaButti K."/>
            <person name="Lindquist E.A."/>
            <person name="Lipzen A."/>
            <person name="Lundell T."/>
            <person name="Morin E."/>
            <person name="Murat C."/>
            <person name="Sun H."/>
            <person name="Tunlid A."/>
            <person name="Henrissat B."/>
            <person name="Grigoriev I.V."/>
            <person name="Hibbett D.S."/>
            <person name="Martin F."/>
            <person name="Nordberg H.P."/>
            <person name="Cantor M.N."/>
            <person name="Hua S.X."/>
        </authorList>
    </citation>
    <scope>NUCLEOTIDE SEQUENCE [LARGE SCALE GENOMIC DNA]</scope>
    <source>
        <strain evidence="10 11">Zn</strain>
    </source>
</reference>
<dbReference type="HOGENOM" id="CLU_000022_31_0_1"/>
<dbReference type="Gene3D" id="3.40.50.720">
    <property type="entry name" value="NAD(P)-binding Rossmann-like Domain"/>
    <property type="match status" value="1"/>
</dbReference>
<dbReference type="InterPro" id="IPR011032">
    <property type="entry name" value="GroES-like_sf"/>
</dbReference>
<feature type="domain" description="PKS/mFAS DH" evidence="9">
    <location>
        <begin position="936"/>
        <end position="1254"/>
    </location>
</feature>
<dbReference type="PROSITE" id="PS50075">
    <property type="entry name" value="CARRIER"/>
    <property type="match status" value="1"/>
</dbReference>
<dbReference type="InterPro" id="IPR014031">
    <property type="entry name" value="Ketoacyl_synth_C"/>
</dbReference>
<dbReference type="InterPro" id="IPR056501">
    <property type="entry name" value="NAD-bd_HRPKS_sdrA"/>
</dbReference>
<dbReference type="FunFam" id="3.40.50.720:FF:000209">
    <property type="entry name" value="Polyketide synthase Pks12"/>
    <property type="match status" value="1"/>
</dbReference>
<evidence type="ECO:0000256" key="5">
    <source>
        <dbReference type="ARBA" id="ARBA00023268"/>
    </source>
</evidence>
<keyword evidence="4" id="KW-0560">Oxidoreductase</keyword>
<dbReference type="OrthoDB" id="329835at2759"/>
<dbReference type="SMART" id="SM00827">
    <property type="entry name" value="PKS_AT"/>
    <property type="match status" value="1"/>
</dbReference>
<dbReference type="PROSITE" id="PS00012">
    <property type="entry name" value="PHOSPHOPANTETHEINE"/>
    <property type="match status" value="1"/>
</dbReference>
<dbReference type="SMART" id="SM00823">
    <property type="entry name" value="PKS_PP"/>
    <property type="match status" value="1"/>
</dbReference>
<dbReference type="Pfam" id="PF14765">
    <property type="entry name" value="PS-DH"/>
    <property type="match status" value="1"/>
</dbReference>
<dbReference type="InterPro" id="IPR032821">
    <property type="entry name" value="PKS_assoc"/>
</dbReference>
<dbReference type="GO" id="GO:0031177">
    <property type="term" value="F:phosphopantetheine binding"/>
    <property type="evidence" value="ECO:0007669"/>
    <property type="project" value="InterPro"/>
</dbReference>
<dbReference type="Pfam" id="PF13602">
    <property type="entry name" value="ADH_zinc_N_2"/>
    <property type="match status" value="1"/>
</dbReference>
<gene>
    <name evidence="10" type="ORF">OIDMADRAFT_106798</name>
</gene>
<dbReference type="Pfam" id="PF23114">
    <property type="entry name" value="NAD-bd_HRPKS_sdrA"/>
    <property type="match status" value="1"/>
</dbReference>
<dbReference type="InterPro" id="IPR042104">
    <property type="entry name" value="PKS_dehydratase_sf"/>
</dbReference>
<dbReference type="InterPro" id="IPR001227">
    <property type="entry name" value="Ac_transferase_dom_sf"/>
</dbReference>
<name>A0A0C3GVZ4_OIDMZ</name>
<dbReference type="InParanoid" id="A0A0C3GVZ4"/>
<accession>A0A0C3GVZ4</accession>
<proteinExistence type="predicted"/>
<dbReference type="InterPro" id="IPR016035">
    <property type="entry name" value="Acyl_Trfase/lysoPLipase"/>
</dbReference>
<dbReference type="Pfam" id="PF08240">
    <property type="entry name" value="ADH_N"/>
    <property type="match status" value="1"/>
</dbReference>
<feature type="active site" description="Proton acceptor; for dehydratase activity" evidence="6">
    <location>
        <position position="968"/>
    </location>
</feature>
<evidence type="ECO:0000259" key="7">
    <source>
        <dbReference type="PROSITE" id="PS50075"/>
    </source>
</evidence>
<evidence type="ECO:0000256" key="1">
    <source>
        <dbReference type="ARBA" id="ARBA00022450"/>
    </source>
</evidence>
<dbReference type="InterPro" id="IPR050091">
    <property type="entry name" value="PKS_NRPS_Biosynth_Enz"/>
</dbReference>
<feature type="region of interest" description="N-terminal hotdog fold" evidence="6">
    <location>
        <begin position="936"/>
        <end position="1071"/>
    </location>
</feature>
<keyword evidence="3" id="KW-0808">Transferase</keyword>
<dbReference type="Pfam" id="PF00698">
    <property type="entry name" value="Acyl_transf_1"/>
    <property type="match status" value="1"/>
</dbReference>
<dbReference type="CDD" id="cd00833">
    <property type="entry name" value="PKS"/>
    <property type="match status" value="1"/>
</dbReference>
<dbReference type="Proteomes" id="UP000054321">
    <property type="component" value="Unassembled WGS sequence"/>
</dbReference>
<dbReference type="Pfam" id="PF02801">
    <property type="entry name" value="Ketoacyl-synt_C"/>
    <property type="match status" value="1"/>
</dbReference>
<evidence type="ECO:0000256" key="4">
    <source>
        <dbReference type="ARBA" id="ARBA00023002"/>
    </source>
</evidence>
<keyword evidence="2" id="KW-0597">Phosphoprotein</keyword>
<feature type="region of interest" description="C-terminal hotdog fold" evidence="6">
    <location>
        <begin position="1099"/>
        <end position="1254"/>
    </location>
</feature>
<dbReference type="Pfam" id="PF16197">
    <property type="entry name" value="KAsynt_C_assoc"/>
    <property type="match status" value="1"/>
</dbReference>
<dbReference type="GO" id="GO:0008270">
    <property type="term" value="F:zinc ion binding"/>
    <property type="evidence" value="ECO:0007669"/>
    <property type="project" value="InterPro"/>
</dbReference>
<dbReference type="InterPro" id="IPR002364">
    <property type="entry name" value="Quin_OxRdtase/zeta-crystal_CS"/>
</dbReference>
<dbReference type="GO" id="GO:0004312">
    <property type="term" value="F:fatty acid synthase activity"/>
    <property type="evidence" value="ECO:0007669"/>
    <property type="project" value="TreeGrafter"/>
</dbReference>
<dbReference type="InterPro" id="IPR016036">
    <property type="entry name" value="Malonyl_transacylase_ACP-bd"/>
</dbReference>
<feature type="domain" description="Carrier" evidence="7">
    <location>
        <begin position="2285"/>
        <end position="2362"/>
    </location>
</feature>
<dbReference type="InterPro" id="IPR009081">
    <property type="entry name" value="PP-bd_ACP"/>
</dbReference>
<dbReference type="Pfam" id="PF08659">
    <property type="entry name" value="KR"/>
    <property type="match status" value="1"/>
</dbReference>
<dbReference type="SUPFAM" id="SSF47336">
    <property type="entry name" value="ACP-like"/>
    <property type="match status" value="1"/>
</dbReference>
<dbReference type="SUPFAM" id="SSF50129">
    <property type="entry name" value="GroES-like"/>
    <property type="match status" value="1"/>
</dbReference>
<dbReference type="SUPFAM" id="SSF55048">
    <property type="entry name" value="Probable ACP-binding domain of malonyl-CoA ACP transacylase"/>
    <property type="match status" value="1"/>
</dbReference>
<dbReference type="Pfam" id="PF23297">
    <property type="entry name" value="ACP_SdgA_C"/>
    <property type="match status" value="1"/>
</dbReference>
<dbReference type="Gene3D" id="3.30.70.3290">
    <property type="match status" value="1"/>
</dbReference>
<evidence type="ECO:0000313" key="11">
    <source>
        <dbReference type="Proteomes" id="UP000054321"/>
    </source>
</evidence>
<dbReference type="CDD" id="cd05195">
    <property type="entry name" value="enoyl_red"/>
    <property type="match status" value="1"/>
</dbReference>
<feature type="active site" description="Proton donor; for dehydratase activity" evidence="6">
    <location>
        <position position="1164"/>
    </location>
</feature>
<dbReference type="PANTHER" id="PTHR43775">
    <property type="entry name" value="FATTY ACID SYNTHASE"/>
    <property type="match status" value="1"/>
</dbReference>
<dbReference type="PROSITE" id="PS01162">
    <property type="entry name" value="QOR_ZETA_CRYSTAL"/>
    <property type="match status" value="1"/>
</dbReference>
<dbReference type="InterPro" id="IPR036736">
    <property type="entry name" value="ACP-like_sf"/>
</dbReference>